<organism evidence="6">
    <name type="scientific">Thermogemmatispora argillosa</name>
    <dbReference type="NCBI Taxonomy" id="2045280"/>
    <lineage>
        <taxon>Bacteria</taxon>
        <taxon>Bacillati</taxon>
        <taxon>Chloroflexota</taxon>
        <taxon>Ktedonobacteria</taxon>
        <taxon>Thermogemmatisporales</taxon>
        <taxon>Thermogemmatisporaceae</taxon>
        <taxon>Thermogemmatispora</taxon>
    </lineage>
</organism>
<keyword evidence="3 6" id="KW-0378">Hydrolase</keyword>
<evidence type="ECO:0000256" key="3">
    <source>
        <dbReference type="ARBA" id="ARBA00022801"/>
    </source>
</evidence>
<protein>
    <submittedName>
        <fullName evidence="6">Creatinine amidohydrolase</fullName>
    </submittedName>
</protein>
<keyword evidence="2" id="KW-0479">Metal-binding</keyword>
<dbReference type="AlphaFoldDB" id="A0A455SYT4"/>
<evidence type="ECO:0000313" key="6">
    <source>
        <dbReference type="EMBL" id="BBH92042.1"/>
    </source>
</evidence>
<evidence type="ECO:0000256" key="5">
    <source>
        <dbReference type="ARBA" id="ARBA00024029"/>
    </source>
</evidence>
<dbReference type="GO" id="GO:0046872">
    <property type="term" value="F:metal ion binding"/>
    <property type="evidence" value="ECO:0007669"/>
    <property type="project" value="UniProtKB-KW"/>
</dbReference>
<keyword evidence="4" id="KW-0862">Zinc</keyword>
<accession>A0A455SYT4</accession>
<comment type="cofactor">
    <cofactor evidence="1">
        <name>Zn(2+)</name>
        <dbReference type="ChEBI" id="CHEBI:29105"/>
    </cofactor>
</comment>
<dbReference type="EMBL" id="AP019377">
    <property type="protein sequence ID" value="BBH92042.1"/>
    <property type="molecule type" value="Genomic_DNA"/>
</dbReference>
<dbReference type="PANTHER" id="PTHR35005">
    <property type="entry name" value="3-DEHYDRO-SCYLLO-INOSOSE HYDROLASE"/>
    <property type="match status" value="1"/>
</dbReference>
<dbReference type="GO" id="GO:0016811">
    <property type="term" value="F:hydrolase activity, acting on carbon-nitrogen (but not peptide) bonds, in linear amides"/>
    <property type="evidence" value="ECO:0007669"/>
    <property type="project" value="TreeGrafter"/>
</dbReference>
<dbReference type="InterPro" id="IPR003785">
    <property type="entry name" value="Creatininase/forma_Hydrolase"/>
</dbReference>
<dbReference type="InterPro" id="IPR024087">
    <property type="entry name" value="Creatininase-like_sf"/>
</dbReference>
<proteinExistence type="inferred from homology"/>
<gene>
    <name evidence="6" type="ORF">KTA_02410</name>
</gene>
<name>A0A455SYT4_9CHLR</name>
<dbReference type="SUPFAM" id="SSF102215">
    <property type="entry name" value="Creatininase"/>
    <property type="match status" value="1"/>
</dbReference>
<dbReference type="GO" id="GO:0009231">
    <property type="term" value="P:riboflavin biosynthetic process"/>
    <property type="evidence" value="ECO:0007669"/>
    <property type="project" value="TreeGrafter"/>
</dbReference>
<comment type="similarity">
    <text evidence="5">Belongs to the creatininase superfamily.</text>
</comment>
<evidence type="ECO:0000256" key="4">
    <source>
        <dbReference type="ARBA" id="ARBA00022833"/>
    </source>
</evidence>
<sequence length="278" mass="31397">MLAVQATHWHHLAEMTWTELDRLNRERTVILMSAGPLEQHGPHLPVGTDVFAAEEVTRRLLDHLSKTTDWTLLLAPTVLYGSAVLSRPYPGTVSVRRSIQTEYCTDILASFVENGFRWIIVTSQHMDPPYILAWEEACQRVNARGGRALHGYERLIFDDLFEAGLLSAILGCDIEGESHAGVFETSQLLATRPELVRQEELAALPRVRLDFLGELRRARSWRELANGLGYTGYPAEATAERGELIYRRYVARYAALVEQHLAGADVWSALTLTRWFPS</sequence>
<evidence type="ECO:0000256" key="1">
    <source>
        <dbReference type="ARBA" id="ARBA00001947"/>
    </source>
</evidence>
<reference evidence="6" key="1">
    <citation type="submission" date="2018-12" db="EMBL/GenBank/DDBJ databases">
        <title>Novel natural products biosynthetic potential of the class Ktedonobacteria.</title>
        <authorList>
            <person name="Zheng Y."/>
            <person name="Saitou A."/>
            <person name="Wang C.M."/>
            <person name="Toyoda A."/>
            <person name="Minakuchi Y."/>
            <person name="Sekiguchi Y."/>
            <person name="Ueda K."/>
            <person name="Takano H."/>
            <person name="Sakai Y."/>
            <person name="Yokota A."/>
            <person name="Yabe S."/>
        </authorList>
    </citation>
    <scope>NUCLEOTIDE SEQUENCE</scope>
    <source>
        <strain evidence="6">A3-2</strain>
    </source>
</reference>
<dbReference type="Gene3D" id="3.40.50.10310">
    <property type="entry name" value="Creatininase"/>
    <property type="match status" value="1"/>
</dbReference>
<dbReference type="Pfam" id="PF02633">
    <property type="entry name" value="Creatininase"/>
    <property type="match status" value="1"/>
</dbReference>
<evidence type="ECO:0000256" key="2">
    <source>
        <dbReference type="ARBA" id="ARBA00022723"/>
    </source>
</evidence>
<dbReference type="PANTHER" id="PTHR35005:SF1">
    <property type="entry name" value="2-AMINO-5-FORMYLAMINO-6-RIBOSYLAMINOPYRIMIDIN-4(3H)-ONE 5'-MONOPHOSPHATE DEFORMYLASE"/>
    <property type="match status" value="1"/>
</dbReference>